<gene>
    <name evidence="3" type="ORF">FF011L_25870</name>
</gene>
<dbReference type="Proteomes" id="UP000320672">
    <property type="component" value="Chromosome"/>
</dbReference>
<evidence type="ECO:0000256" key="1">
    <source>
        <dbReference type="SAM" id="MobiDB-lite"/>
    </source>
</evidence>
<organism evidence="3 4">
    <name type="scientific">Roseimaritima multifibrata</name>
    <dbReference type="NCBI Taxonomy" id="1930274"/>
    <lineage>
        <taxon>Bacteria</taxon>
        <taxon>Pseudomonadati</taxon>
        <taxon>Planctomycetota</taxon>
        <taxon>Planctomycetia</taxon>
        <taxon>Pirellulales</taxon>
        <taxon>Pirellulaceae</taxon>
        <taxon>Roseimaritima</taxon>
    </lineage>
</organism>
<proteinExistence type="predicted"/>
<dbReference type="CDD" id="cd02440">
    <property type="entry name" value="AdoMet_MTases"/>
    <property type="match status" value="1"/>
</dbReference>
<dbReference type="AlphaFoldDB" id="A0A517MG03"/>
<dbReference type="Gene3D" id="3.40.50.150">
    <property type="entry name" value="Vaccinia Virus protein VP39"/>
    <property type="match status" value="1"/>
</dbReference>
<feature type="region of interest" description="Disordered" evidence="1">
    <location>
        <begin position="1"/>
        <end position="35"/>
    </location>
</feature>
<evidence type="ECO:0000313" key="3">
    <source>
        <dbReference type="EMBL" id="QDS93814.1"/>
    </source>
</evidence>
<dbReference type="Pfam" id="PF13649">
    <property type="entry name" value="Methyltransf_25"/>
    <property type="match status" value="1"/>
</dbReference>
<evidence type="ECO:0000259" key="2">
    <source>
        <dbReference type="Pfam" id="PF13649"/>
    </source>
</evidence>
<name>A0A517MG03_9BACT</name>
<dbReference type="RefSeq" id="WP_145351908.1">
    <property type="nucleotide sequence ID" value="NZ_CP036262.1"/>
</dbReference>
<accession>A0A517MG03</accession>
<sequence length="350" mass="39199">MRIASTNNGKRVVGSSRLNTANSNKSTGEKTSETQALVQGEQRLLTVLDSVQADFEIPSADANEIAMAVDRLFHELRSIRQSVSVQEWKALIQIGRQHPVCSLVHQDPFTARAFNKPRGYAGDAVMMDYIYGREEDWERPAATRLGEAIFRYTTGAPASAGVRERRCYVAELLDGIAKRQTNQEVLAVAAGHCREASLSLAIRRQQFDRFVAMDADQESLEEVRRCYGRFGIDPEVANIRQMLSGKIKLGKFDVIYSTGLYDYLAESTAARLTANLFECLNPGGKLVIANFLPEIRDIGYMEMFMDWHLIYRDRTDMLGLASQIPVSAIGEIRLVAEPNDNIIVIEISKR</sequence>
<dbReference type="EMBL" id="CP036262">
    <property type="protein sequence ID" value="QDS93814.1"/>
    <property type="molecule type" value="Genomic_DNA"/>
</dbReference>
<dbReference type="InterPro" id="IPR029063">
    <property type="entry name" value="SAM-dependent_MTases_sf"/>
</dbReference>
<feature type="domain" description="Methyltransferase" evidence="2">
    <location>
        <begin position="196"/>
        <end position="284"/>
    </location>
</feature>
<protein>
    <recommendedName>
        <fullName evidence="2">Methyltransferase domain-containing protein</fullName>
    </recommendedName>
</protein>
<dbReference type="KEGG" id="rml:FF011L_25870"/>
<keyword evidence="4" id="KW-1185">Reference proteome</keyword>
<feature type="compositionally biased region" description="Polar residues" evidence="1">
    <location>
        <begin position="16"/>
        <end position="26"/>
    </location>
</feature>
<dbReference type="SUPFAM" id="SSF53335">
    <property type="entry name" value="S-adenosyl-L-methionine-dependent methyltransferases"/>
    <property type="match status" value="1"/>
</dbReference>
<evidence type="ECO:0000313" key="4">
    <source>
        <dbReference type="Proteomes" id="UP000320672"/>
    </source>
</evidence>
<dbReference type="OrthoDB" id="9811915at2"/>
<dbReference type="InterPro" id="IPR041698">
    <property type="entry name" value="Methyltransf_25"/>
</dbReference>
<reference evidence="3 4" key="1">
    <citation type="submission" date="2019-02" db="EMBL/GenBank/DDBJ databases">
        <title>Deep-cultivation of Planctomycetes and their phenomic and genomic characterization uncovers novel biology.</title>
        <authorList>
            <person name="Wiegand S."/>
            <person name="Jogler M."/>
            <person name="Boedeker C."/>
            <person name="Pinto D."/>
            <person name="Vollmers J."/>
            <person name="Rivas-Marin E."/>
            <person name="Kohn T."/>
            <person name="Peeters S.H."/>
            <person name="Heuer A."/>
            <person name="Rast P."/>
            <person name="Oberbeckmann S."/>
            <person name="Bunk B."/>
            <person name="Jeske O."/>
            <person name="Meyerdierks A."/>
            <person name="Storesund J.E."/>
            <person name="Kallscheuer N."/>
            <person name="Luecker S."/>
            <person name="Lage O.M."/>
            <person name="Pohl T."/>
            <person name="Merkel B.J."/>
            <person name="Hornburger P."/>
            <person name="Mueller R.-W."/>
            <person name="Bruemmer F."/>
            <person name="Labrenz M."/>
            <person name="Spormann A.M."/>
            <person name="Op den Camp H."/>
            <person name="Overmann J."/>
            <person name="Amann R."/>
            <person name="Jetten M.S.M."/>
            <person name="Mascher T."/>
            <person name="Medema M.H."/>
            <person name="Devos D.P."/>
            <person name="Kaster A.-K."/>
            <person name="Ovreas L."/>
            <person name="Rohde M."/>
            <person name="Galperin M.Y."/>
            <person name="Jogler C."/>
        </authorList>
    </citation>
    <scope>NUCLEOTIDE SEQUENCE [LARGE SCALE GENOMIC DNA]</scope>
    <source>
        <strain evidence="3 4">FF011L</strain>
    </source>
</reference>